<evidence type="ECO:0000256" key="1">
    <source>
        <dbReference type="SAM" id="Coils"/>
    </source>
</evidence>
<dbReference type="GO" id="GO:0004674">
    <property type="term" value="F:protein serine/threonine kinase activity"/>
    <property type="evidence" value="ECO:0007669"/>
    <property type="project" value="TreeGrafter"/>
</dbReference>
<dbReference type="PANTHER" id="PTHR44329">
    <property type="entry name" value="SERINE/THREONINE-PROTEIN KINASE TNNI3K-RELATED"/>
    <property type="match status" value="1"/>
</dbReference>
<dbReference type="PROSITE" id="PS50011">
    <property type="entry name" value="PROTEIN_KINASE_DOM"/>
    <property type="match status" value="1"/>
</dbReference>
<feature type="region of interest" description="Disordered" evidence="2">
    <location>
        <begin position="630"/>
        <end position="713"/>
    </location>
</feature>
<proteinExistence type="predicted"/>
<feature type="compositionally biased region" description="Polar residues" evidence="2">
    <location>
        <begin position="192"/>
        <end position="201"/>
    </location>
</feature>
<dbReference type="InterPro" id="IPR051681">
    <property type="entry name" value="Ser/Thr_Kinases-Pseudokinases"/>
</dbReference>
<protein>
    <recommendedName>
        <fullName evidence="3">Protein kinase domain-containing protein</fullName>
    </recommendedName>
</protein>
<dbReference type="EMBL" id="JAAAJA010000395">
    <property type="protein sequence ID" value="KAG0254578.1"/>
    <property type="molecule type" value="Genomic_DNA"/>
</dbReference>
<feature type="region of interest" description="Disordered" evidence="2">
    <location>
        <begin position="104"/>
        <end position="124"/>
    </location>
</feature>
<feature type="coiled-coil region" evidence="1">
    <location>
        <begin position="63"/>
        <end position="90"/>
    </location>
</feature>
<dbReference type="GO" id="GO:0005524">
    <property type="term" value="F:ATP binding"/>
    <property type="evidence" value="ECO:0007669"/>
    <property type="project" value="InterPro"/>
</dbReference>
<reference evidence="4" key="1">
    <citation type="journal article" date="2020" name="Fungal Divers.">
        <title>Resolving the Mortierellaceae phylogeny through synthesis of multi-gene phylogenetics and phylogenomics.</title>
        <authorList>
            <person name="Vandepol N."/>
            <person name="Liber J."/>
            <person name="Desiro A."/>
            <person name="Na H."/>
            <person name="Kennedy M."/>
            <person name="Barry K."/>
            <person name="Grigoriev I.V."/>
            <person name="Miller A.N."/>
            <person name="O'Donnell K."/>
            <person name="Stajich J.E."/>
            <person name="Bonito G."/>
        </authorList>
    </citation>
    <scope>NUCLEOTIDE SEQUENCE</scope>
    <source>
        <strain evidence="4">KOD948</strain>
    </source>
</reference>
<keyword evidence="1" id="KW-0175">Coiled coil</keyword>
<feature type="domain" description="Protein kinase" evidence="3">
    <location>
        <begin position="285"/>
        <end position="574"/>
    </location>
</feature>
<dbReference type="Gene3D" id="1.10.510.10">
    <property type="entry name" value="Transferase(Phosphotransferase) domain 1"/>
    <property type="match status" value="1"/>
</dbReference>
<dbReference type="AlphaFoldDB" id="A0A9P6U0Z9"/>
<accession>A0A9P6U0Z9</accession>
<feature type="compositionally biased region" description="Low complexity" evidence="2">
    <location>
        <begin position="111"/>
        <end position="124"/>
    </location>
</feature>
<dbReference type="InterPro" id="IPR000719">
    <property type="entry name" value="Prot_kinase_dom"/>
</dbReference>
<gene>
    <name evidence="4" type="ORF">BG011_005654</name>
</gene>
<comment type="caution">
    <text evidence="4">The sequence shown here is derived from an EMBL/GenBank/DDBJ whole genome shotgun (WGS) entry which is preliminary data.</text>
</comment>
<feature type="compositionally biased region" description="Low complexity" evidence="2">
    <location>
        <begin position="635"/>
        <end position="651"/>
    </location>
</feature>
<keyword evidence="5" id="KW-1185">Reference proteome</keyword>
<sequence length="713" mass="80692">MALLPGHHPYNGYNINAQSVNMDSTPSLTHSAMSTGTDVMDIESRPLEDHQALIQAYGRDLQNDQLRRQYQQQQRQQRIAEQQYQLLQQQQFQQQQQQLLQQQHLHDQYHAQEQPQEQPQEQQKSFLQFQYPRQQQYPPYTMRSEKQQQGQHYYYQQQYQNQQQNLQQNQQQNQHQQFSGAECSVDAELPSLSFSSDESTASSNFQSGSPSQSPLSSRRSLQAPNLGVGIGIGAPAGYRAAGGVFFDADPDHEYFLTSVLNMITSTTPASGSPSSLAHFDYQAEFTQRQRIAKGGNGEVRRAFWPSRQCFVILKSLIEAKHKASKLASLFDKEASILSSHSSIIHDREQNEVQVMNLCGNHDNIVQFYGVAARSDQEHVERFMVMQYYEHGDLVKLMEKPRYSPDAPTLVDRLFLAYDIALGLDHLFQCGFHHGDLHPKNILIDDRQSSLTFQGQRGRYQARLTDFGLRRIRDNKNNVSSQQFGGVWQFMAPERMCKNRPRYNVVCDIFALGVIYWFIMAGRYPFKDPSTYTPGAREDRIEGTPDWYYEAYTRAWSEDPNERQQDLEEIIQVFRQRMSIPTSSPSLSTSSGGSLTSHQQRRPDSGSMYTPHATPSYGYYGTALSPGTPMEGNHLGHGYPSGSGSSYRGGSSIPCPTLVAPSPNQGGPSATHLPLPKQSNVAASTSSTTRSSNPNHPRNKKVSVPNGMPRRFGH</sequence>
<feature type="compositionally biased region" description="Low complexity" evidence="2">
    <location>
        <begin position="580"/>
        <end position="596"/>
    </location>
</feature>
<dbReference type="SUPFAM" id="SSF56112">
    <property type="entry name" value="Protein kinase-like (PK-like)"/>
    <property type="match status" value="1"/>
</dbReference>
<evidence type="ECO:0000256" key="2">
    <source>
        <dbReference type="SAM" id="MobiDB-lite"/>
    </source>
</evidence>
<evidence type="ECO:0000313" key="4">
    <source>
        <dbReference type="EMBL" id="KAG0254578.1"/>
    </source>
</evidence>
<dbReference type="InterPro" id="IPR011009">
    <property type="entry name" value="Kinase-like_dom_sf"/>
</dbReference>
<evidence type="ECO:0000259" key="3">
    <source>
        <dbReference type="PROSITE" id="PS50011"/>
    </source>
</evidence>
<feature type="compositionally biased region" description="Low complexity" evidence="2">
    <location>
        <begin position="162"/>
        <end position="177"/>
    </location>
</feature>
<feature type="compositionally biased region" description="Low complexity" evidence="2">
    <location>
        <begin position="202"/>
        <end position="219"/>
    </location>
</feature>
<dbReference type="Pfam" id="PF00069">
    <property type="entry name" value="Pkinase"/>
    <property type="match status" value="1"/>
</dbReference>
<organism evidence="4 5">
    <name type="scientific">Mortierella polycephala</name>
    <dbReference type="NCBI Taxonomy" id="41804"/>
    <lineage>
        <taxon>Eukaryota</taxon>
        <taxon>Fungi</taxon>
        <taxon>Fungi incertae sedis</taxon>
        <taxon>Mucoromycota</taxon>
        <taxon>Mortierellomycotina</taxon>
        <taxon>Mortierellomycetes</taxon>
        <taxon>Mortierellales</taxon>
        <taxon>Mortierellaceae</taxon>
        <taxon>Mortierella</taxon>
    </lineage>
</organism>
<feature type="region of interest" description="Disordered" evidence="2">
    <location>
        <begin position="162"/>
        <end position="219"/>
    </location>
</feature>
<dbReference type="OrthoDB" id="2441994at2759"/>
<name>A0A9P6U0Z9_9FUNG</name>
<feature type="region of interest" description="Disordered" evidence="2">
    <location>
        <begin position="580"/>
        <end position="612"/>
    </location>
</feature>
<dbReference type="Proteomes" id="UP000726737">
    <property type="component" value="Unassembled WGS sequence"/>
</dbReference>
<evidence type="ECO:0000313" key="5">
    <source>
        <dbReference type="Proteomes" id="UP000726737"/>
    </source>
</evidence>